<protein>
    <submittedName>
        <fullName evidence="2">Uncharacterized protein</fullName>
    </submittedName>
</protein>
<evidence type="ECO:0000256" key="1">
    <source>
        <dbReference type="SAM" id="MobiDB-lite"/>
    </source>
</evidence>
<dbReference type="GeneID" id="80532717"/>
<evidence type="ECO:0000313" key="3">
    <source>
        <dbReference type="Proteomes" id="UP000325782"/>
    </source>
</evidence>
<dbReference type="Proteomes" id="UP000325782">
    <property type="component" value="Segment"/>
</dbReference>
<organism evidence="2 3">
    <name type="scientific">Chelonid alphaherpesvirus 5</name>
    <dbReference type="NCBI Taxonomy" id="702736"/>
    <lineage>
        <taxon>Viruses</taxon>
        <taxon>Duplodnaviria</taxon>
        <taxon>Heunggongvirae</taxon>
        <taxon>Peploviricota</taxon>
        <taxon>Herviviricetes</taxon>
        <taxon>Herpesvirales</taxon>
        <taxon>Orthoherpesviridae</taxon>
        <taxon>Alphaherpesvirinae</taxon>
        <taxon>Scutavirus</taxon>
        <taxon>Scutavirus chelonidalpha5</taxon>
    </lineage>
</organism>
<evidence type="ECO:0000313" key="2">
    <source>
        <dbReference type="EMBL" id="AHA93372.1"/>
    </source>
</evidence>
<feature type="region of interest" description="Disordered" evidence="1">
    <location>
        <begin position="125"/>
        <end position="163"/>
    </location>
</feature>
<reference evidence="2 3" key="1">
    <citation type="journal article" date="2012" name="PLoS ONE">
        <title>The genome of Chelonid herpesvirus 5 harbors atypical genes.</title>
        <authorList>
            <person name="Ackermann M."/>
            <person name="Koriabine M."/>
            <person name="Hartmann-Fritsch F."/>
            <person name="de Jong P.J."/>
            <person name="Lewis T.D."/>
            <person name="Schetle N."/>
            <person name="Work T.M."/>
            <person name="Dagenais J."/>
            <person name="Balazs G.H."/>
            <person name="Leong J.A."/>
        </authorList>
    </citation>
    <scope>NUCLEOTIDE SEQUENCE [LARGE SCALE GENOMIC DNA]</scope>
</reference>
<gene>
    <name evidence="2" type="primary">HP26</name>
</gene>
<dbReference type="EMBL" id="HQ878327">
    <property type="protein sequence ID" value="AHA93372.1"/>
    <property type="molecule type" value="Genomic_DNA"/>
</dbReference>
<proteinExistence type="predicted"/>
<keyword evidence="3" id="KW-1185">Reference proteome</keyword>
<dbReference type="RefSeq" id="YP_010795558.1">
    <property type="nucleotide sequence ID" value="NC_075701.1"/>
</dbReference>
<sequence>MLRTVRAESAGVSQIGADVAREKGCHGDPGKKNCQRVVRQYEAEKHRHHDSVAETQQGVRNASSVNRNKARAEVIKHDCEGNDHRRGVKGKKGEGAWAITKSQYGASKGNGDLQPEQAFRGLLQENVTRLPQPMQQDDGEPETSHQQGGHPISGPSGRLVNKI</sequence>
<accession>V5NWS8</accession>
<feature type="compositionally biased region" description="Polar residues" evidence="1">
    <location>
        <begin position="125"/>
        <end position="135"/>
    </location>
</feature>
<dbReference type="KEGG" id="vg:80532717"/>
<name>V5NWS8_9ALPH</name>